<dbReference type="GO" id="GO:0016747">
    <property type="term" value="F:acyltransferase activity, transferring groups other than amino-acyl groups"/>
    <property type="evidence" value="ECO:0007669"/>
    <property type="project" value="InterPro"/>
</dbReference>
<name>A0A5J5G8Z9_9BACL</name>
<dbReference type="RefSeq" id="WP_150458501.1">
    <property type="nucleotide sequence ID" value="NZ_VYKK01000015.1"/>
</dbReference>
<protein>
    <submittedName>
        <fullName evidence="2">GNAT family N-acetyltransferase</fullName>
    </submittedName>
</protein>
<dbReference type="SUPFAM" id="SSF55729">
    <property type="entry name" value="Acyl-CoA N-acyltransferases (Nat)"/>
    <property type="match status" value="1"/>
</dbReference>
<dbReference type="OrthoDB" id="1895809at2"/>
<feature type="domain" description="N-acetyltransferase" evidence="1">
    <location>
        <begin position="4"/>
        <end position="177"/>
    </location>
</feature>
<comment type="caution">
    <text evidence="2">The sequence shown here is derived from an EMBL/GenBank/DDBJ whole genome shotgun (WGS) entry which is preliminary data.</text>
</comment>
<evidence type="ECO:0000259" key="1">
    <source>
        <dbReference type="PROSITE" id="PS51186"/>
    </source>
</evidence>
<dbReference type="Pfam" id="PF00583">
    <property type="entry name" value="Acetyltransf_1"/>
    <property type="match status" value="1"/>
</dbReference>
<keyword evidence="3" id="KW-1185">Reference proteome</keyword>
<dbReference type="PROSITE" id="PS51186">
    <property type="entry name" value="GNAT"/>
    <property type="match status" value="1"/>
</dbReference>
<dbReference type="InterPro" id="IPR016181">
    <property type="entry name" value="Acyl_CoA_acyltransferase"/>
</dbReference>
<dbReference type="InterPro" id="IPR000182">
    <property type="entry name" value="GNAT_dom"/>
</dbReference>
<dbReference type="AlphaFoldDB" id="A0A5J5G8Z9"/>
<sequence>MPSIRIRRPEPQDLPALQEFFRLVIEDTFAREGLSHMAADMEAEVEEKIGLLEDDLASGGKERLFLLALDGDKLVGTMQFGPGKGLIAEVLGEEAAGLTEVGGALIHPDYQGKGIGSLLWNAVLLAMLGRGIEQFCFDSGYPRAQQLWTRKFGEPDRVLNDRWGPGHHHLIWIRKVREIPLRFSLDPDKDPDRG</sequence>
<evidence type="ECO:0000313" key="2">
    <source>
        <dbReference type="EMBL" id="KAA9004149.1"/>
    </source>
</evidence>
<dbReference type="Gene3D" id="3.40.630.30">
    <property type="match status" value="1"/>
</dbReference>
<dbReference type="EMBL" id="VYKK01000015">
    <property type="protein sequence ID" value="KAA9004149.1"/>
    <property type="molecule type" value="Genomic_DNA"/>
</dbReference>
<evidence type="ECO:0000313" key="3">
    <source>
        <dbReference type="Proteomes" id="UP000367750"/>
    </source>
</evidence>
<dbReference type="CDD" id="cd04301">
    <property type="entry name" value="NAT_SF"/>
    <property type="match status" value="1"/>
</dbReference>
<reference evidence="2 3" key="1">
    <citation type="submission" date="2019-09" db="EMBL/GenBank/DDBJ databases">
        <title>Bacillus ochoae sp. nov., Paenibacillus whitsoniae sp. nov., Paenibacillus spiritus sp. nov. Isolated from the Mars Exploration Rover during spacecraft assembly.</title>
        <authorList>
            <person name="Seuylemezian A."/>
            <person name="Vaishampayan P."/>
        </authorList>
    </citation>
    <scope>NUCLEOTIDE SEQUENCE [LARGE SCALE GENOMIC DNA]</scope>
    <source>
        <strain evidence="2 3">MER_111</strain>
    </source>
</reference>
<proteinExistence type="predicted"/>
<accession>A0A5J5G8Z9</accession>
<dbReference type="Proteomes" id="UP000367750">
    <property type="component" value="Unassembled WGS sequence"/>
</dbReference>
<organism evidence="2 3">
    <name type="scientific">Paenibacillus spiritus</name>
    <dbReference type="NCBI Taxonomy" id="2496557"/>
    <lineage>
        <taxon>Bacteria</taxon>
        <taxon>Bacillati</taxon>
        <taxon>Bacillota</taxon>
        <taxon>Bacilli</taxon>
        <taxon>Bacillales</taxon>
        <taxon>Paenibacillaceae</taxon>
        <taxon>Paenibacillus</taxon>
    </lineage>
</organism>
<keyword evidence="2" id="KW-0808">Transferase</keyword>
<gene>
    <name evidence="2" type="ORF">F4V43_12175</name>
</gene>